<protein>
    <submittedName>
        <fullName evidence="8">Pyruvate formate lyase activating enzyme</fullName>
        <ecNumber evidence="8">1.97.1.4</ecNumber>
    </submittedName>
</protein>
<dbReference type="SFLD" id="SFLDG01101">
    <property type="entry name" value="Uncharacterised_Radical_SAM_Su"/>
    <property type="match status" value="1"/>
</dbReference>
<evidence type="ECO:0000256" key="2">
    <source>
        <dbReference type="ARBA" id="ARBA00022691"/>
    </source>
</evidence>
<feature type="domain" description="Radical SAM core" evidence="7">
    <location>
        <begin position="53"/>
        <end position="263"/>
    </location>
</feature>
<keyword evidence="5 6" id="KW-0411">Iron-sulfur</keyword>
<keyword evidence="2 6" id="KW-0949">S-adenosyl-L-methionine</keyword>
<dbReference type="GO" id="GO:0043365">
    <property type="term" value="F:[formate-C-acetyltransferase]-activating enzyme activity"/>
    <property type="evidence" value="ECO:0007669"/>
    <property type="project" value="UniProtKB-EC"/>
</dbReference>
<dbReference type="InterPro" id="IPR016431">
    <property type="entry name" value="Pyrv-formate_lyase-activ_prd"/>
</dbReference>
<proteinExistence type="predicted"/>
<dbReference type="AlphaFoldDB" id="A0A7W8CXP3"/>
<dbReference type="InterPro" id="IPR007197">
    <property type="entry name" value="rSAM"/>
</dbReference>
<comment type="cofactor">
    <cofactor evidence="6">
        <name>[4Fe-4S] cluster</name>
        <dbReference type="ChEBI" id="CHEBI:49883"/>
    </cofactor>
    <text evidence="6">Binds 1 [4Fe-4S] cluster. The cluster is coordinated with 3 cysteines and an exchangeable S-adenosyl-L-methionine.</text>
</comment>
<evidence type="ECO:0000313" key="8">
    <source>
        <dbReference type="EMBL" id="MBB5182314.1"/>
    </source>
</evidence>
<accession>A0A7W8CXP3</accession>
<evidence type="ECO:0000256" key="4">
    <source>
        <dbReference type="ARBA" id="ARBA00023004"/>
    </source>
</evidence>
<dbReference type="InterPro" id="IPR058240">
    <property type="entry name" value="rSAM_sf"/>
</dbReference>
<keyword evidence="8" id="KW-0670">Pyruvate</keyword>
<dbReference type="GO" id="GO:0016829">
    <property type="term" value="F:lyase activity"/>
    <property type="evidence" value="ECO:0007669"/>
    <property type="project" value="UniProtKB-KW"/>
</dbReference>
<dbReference type="SFLD" id="SFLDS00029">
    <property type="entry name" value="Radical_SAM"/>
    <property type="match status" value="1"/>
</dbReference>
<sequence length="268" mass="30184">MKCDLCFHACELSEGQTGFCRARTNRSGRNIPGNHHRWTAVALDPIEKKPLARFHPGSMILSVGSFGCNLRCPFCQNASISMTDQAPTKTLSPEELVQLAERYRGSGNIGIAFTYNEPLLDFESIIETGRLLHEHDMVCVLVSNGCFSQKVLRAIAPYVDAMNIDLKGFTDSYYDWCQGDLNMVKDWITHVTCHLEVTTLIVPGKNDSPERMAAEAAWLASVNENIVLHVTRYFPRYHCDIPAAPVRQIYELADVARRYLKYVYTGNC</sequence>
<dbReference type="EC" id="1.97.1.4" evidence="8"/>
<keyword evidence="8" id="KW-0560">Oxidoreductase</keyword>
<feature type="binding site" evidence="6">
    <location>
        <position position="72"/>
    </location>
    <ligand>
        <name>[4Fe-4S] cluster</name>
        <dbReference type="ChEBI" id="CHEBI:49883"/>
        <note>4Fe-4S-S-AdoMet</note>
    </ligand>
</feature>
<evidence type="ECO:0000259" key="7">
    <source>
        <dbReference type="PROSITE" id="PS51918"/>
    </source>
</evidence>
<evidence type="ECO:0000256" key="5">
    <source>
        <dbReference type="ARBA" id="ARBA00023014"/>
    </source>
</evidence>
<dbReference type="InterPro" id="IPR027596">
    <property type="entry name" value="AmmeMemoSam_rS"/>
</dbReference>
<dbReference type="PIRSF" id="PIRSF004869">
    <property type="entry name" value="PflX_prd"/>
    <property type="match status" value="1"/>
</dbReference>
<reference evidence="8 9" key="1">
    <citation type="submission" date="2020-08" db="EMBL/GenBank/DDBJ databases">
        <title>Genomic Encyclopedia of Type Strains, Phase IV (KMG-IV): sequencing the most valuable type-strain genomes for metagenomic binning, comparative biology and taxonomic classification.</title>
        <authorList>
            <person name="Goeker M."/>
        </authorList>
    </citation>
    <scope>NUCLEOTIDE SEQUENCE [LARGE SCALE GENOMIC DNA]</scope>
    <source>
        <strain evidence="8 9">DSM 25799</strain>
    </source>
</reference>
<gene>
    <name evidence="8" type="ORF">HNQ47_000317</name>
</gene>
<name>A0A7W8CXP3_9FIRM</name>
<dbReference type="EMBL" id="JACHHK010000001">
    <property type="protein sequence ID" value="MBB5182314.1"/>
    <property type="molecule type" value="Genomic_DNA"/>
</dbReference>
<dbReference type="PANTHER" id="PTHR30352">
    <property type="entry name" value="PYRUVATE FORMATE-LYASE-ACTIVATING ENZYME"/>
    <property type="match status" value="1"/>
</dbReference>
<evidence type="ECO:0000256" key="1">
    <source>
        <dbReference type="ARBA" id="ARBA00022485"/>
    </source>
</evidence>
<dbReference type="SUPFAM" id="SSF102114">
    <property type="entry name" value="Radical SAM enzymes"/>
    <property type="match status" value="1"/>
</dbReference>
<feature type="binding site" evidence="6">
    <location>
        <position position="75"/>
    </location>
    <ligand>
        <name>[4Fe-4S] cluster</name>
        <dbReference type="ChEBI" id="CHEBI:49883"/>
        <note>4Fe-4S-S-AdoMet</note>
    </ligand>
</feature>
<organism evidence="8 9">
    <name type="scientific">Catenisphaera adipataccumulans</name>
    <dbReference type="NCBI Taxonomy" id="700500"/>
    <lineage>
        <taxon>Bacteria</taxon>
        <taxon>Bacillati</taxon>
        <taxon>Bacillota</taxon>
        <taxon>Erysipelotrichia</taxon>
        <taxon>Erysipelotrichales</taxon>
        <taxon>Erysipelotrichaceae</taxon>
        <taxon>Catenisphaera</taxon>
    </lineage>
</organism>
<dbReference type="Pfam" id="PF04055">
    <property type="entry name" value="Radical_SAM"/>
    <property type="match status" value="1"/>
</dbReference>
<comment type="caution">
    <text evidence="8">The sequence shown here is derived from an EMBL/GenBank/DDBJ whole genome shotgun (WGS) entry which is preliminary data.</text>
</comment>
<keyword evidence="4 6" id="KW-0408">Iron</keyword>
<evidence type="ECO:0000313" key="9">
    <source>
        <dbReference type="Proteomes" id="UP000539953"/>
    </source>
</evidence>
<feature type="binding site" evidence="6">
    <location>
        <position position="68"/>
    </location>
    <ligand>
        <name>[4Fe-4S] cluster</name>
        <dbReference type="ChEBI" id="CHEBI:49883"/>
        <note>4Fe-4S-S-AdoMet</note>
    </ligand>
</feature>
<dbReference type="InterPro" id="IPR013785">
    <property type="entry name" value="Aldolase_TIM"/>
</dbReference>
<dbReference type="CDD" id="cd01335">
    <property type="entry name" value="Radical_SAM"/>
    <property type="match status" value="1"/>
</dbReference>
<dbReference type="Gene3D" id="3.20.20.70">
    <property type="entry name" value="Aldolase class I"/>
    <property type="match status" value="1"/>
</dbReference>
<keyword evidence="3 6" id="KW-0479">Metal-binding</keyword>
<evidence type="ECO:0000256" key="3">
    <source>
        <dbReference type="ARBA" id="ARBA00022723"/>
    </source>
</evidence>
<dbReference type="RefSeq" id="WP_183326865.1">
    <property type="nucleotide sequence ID" value="NZ_JACHHK010000001.1"/>
</dbReference>
<dbReference type="InterPro" id="IPR034457">
    <property type="entry name" value="Organic_radical-activating"/>
</dbReference>
<dbReference type="GO" id="GO:0046872">
    <property type="term" value="F:metal ion binding"/>
    <property type="evidence" value="ECO:0007669"/>
    <property type="project" value="UniProtKB-KW"/>
</dbReference>
<dbReference type="PROSITE" id="PS51918">
    <property type="entry name" value="RADICAL_SAM"/>
    <property type="match status" value="1"/>
</dbReference>
<dbReference type="Proteomes" id="UP000539953">
    <property type="component" value="Unassembled WGS sequence"/>
</dbReference>
<keyword evidence="8" id="KW-0456">Lyase</keyword>
<evidence type="ECO:0000256" key="6">
    <source>
        <dbReference type="PIRSR" id="PIRSR004869-50"/>
    </source>
</evidence>
<keyword evidence="9" id="KW-1185">Reference proteome</keyword>
<dbReference type="PANTHER" id="PTHR30352:SF5">
    <property type="entry name" value="PYRUVATE FORMATE-LYASE 1-ACTIVATING ENZYME"/>
    <property type="match status" value="1"/>
</dbReference>
<keyword evidence="1" id="KW-0004">4Fe-4S</keyword>
<dbReference type="GO" id="GO:0051539">
    <property type="term" value="F:4 iron, 4 sulfur cluster binding"/>
    <property type="evidence" value="ECO:0007669"/>
    <property type="project" value="UniProtKB-KW"/>
</dbReference>